<proteinExistence type="predicted"/>
<gene>
    <name evidence="1" type="ORF">B0T19DRAFT_8451</name>
</gene>
<comment type="caution">
    <text evidence="1">The sequence shown here is derived from an EMBL/GenBank/DDBJ whole genome shotgun (WGS) entry which is preliminary data.</text>
</comment>
<dbReference type="AlphaFoldDB" id="A0AAE0J204"/>
<reference evidence="1" key="2">
    <citation type="submission" date="2023-06" db="EMBL/GenBank/DDBJ databases">
        <authorList>
            <consortium name="Lawrence Berkeley National Laboratory"/>
            <person name="Haridas S."/>
            <person name="Hensen N."/>
            <person name="Bonometti L."/>
            <person name="Westerberg I."/>
            <person name="Brannstrom I.O."/>
            <person name="Guillou S."/>
            <person name="Cros-Aarteil S."/>
            <person name="Calhoun S."/>
            <person name="Kuo A."/>
            <person name="Mondo S."/>
            <person name="Pangilinan J."/>
            <person name="Riley R."/>
            <person name="Labutti K."/>
            <person name="Andreopoulos B."/>
            <person name="Lipzen A."/>
            <person name="Chen C."/>
            <person name="Yanf M."/>
            <person name="Daum C."/>
            <person name="Ng V."/>
            <person name="Clum A."/>
            <person name="Steindorff A."/>
            <person name="Ohm R."/>
            <person name="Martin F."/>
            <person name="Silar P."/>
            <person name="Natvig D."/>
            <person name="Lalanne C."/>
            <person name="Gautier V."/>
            <person name="Ament-Velasquez S.L."/>
            <person name="Kruys A."/>
            <person name="Hutchinson M.I."/>
            <person name="Powell A.J."/>
            <person name="Barry K."/>
            <person name="Miller A.N."/>
            <person name="Grigoriev I.V."/>
            <person name="Debuchy R."/>
            <person name="Gladieux P."/>
            <person name="Thoren M.H."/>
            <person name="Johannesson H."/>
        </authorList>
    </citation>
    <scope>NUCLEOTIDE SEQUENCE</scope>
    <source>
        <strain evidence="1">SMH4131-1</strain>
    </source>
</reference>
<reference evidence="1" key="1">
    <citation type="journal article" date="2023" name="Mol. Phylogenet. Evol.">
        <title>Genome-scale phylogeny and comparative genomics of the fungal order Sordariales.</title>
        <authorList>
            <person name="Hensen N."/>
            <person name="Bonometti L."/>
            <person name="Westerberg I."/>
            <person name="Brannstrom I.O."/>
            <person name="Guillou S."/>
            <person name="Cros-Aarteil S."/>
            <person name="Calhoun S."/>
            <person name="Haridas S."/>
            <person name="Kuo A."/>
            <person name="Mondo S."/>
            <person name="Pangilinan J."/>
            <person name="Riley R."/>
            <person name="LaButti K."/>
            <person name="Andreopoulos B."/>
            <person name="Lipzen A."/>
            <person name="Chen C."/>
            <person name="Yan M."/>
            <person name="Daum C."/>
            <person name="Ng V."/>
            <person name="Clum A."/>
            <person name="Steindorff A."/>
            <person name="Ohm R.A."/>
            <person name="Martin F."/>
            <person name="Silar P."/>
            <person name="Natvig D.O."/>
            <person name="Lalanne C."/>
            <person name="Gautier V."/>
            <person name="Ament-Velasquez S.L."/>
            <person name="Kruys A."/>
            <person name="Hutchinson M.I."/>
            <person name="Powell A.J."/>
            <person name="Barry K."/>
            <person name="Miller A.N."/>
            <person name="Grigoriev I.V."/>
            <person name="Debuchy R."/>
            <person name="Gladieux P."/>
            <person name="Hiltunen Thoren M."/>
            <person name="Johannesson H."/>
        </authorList>
    </citation>
    <scope>NUCLEOTIDE SEQUENCE</scope>
    <source>
        <strain evidence="1">SMH4131-1</strain>
    </source>
</reference>
<accession>A0AAE0J204</accession>
<organism evidence="1 2">
    <name type="scientific">Cercophora scortea</name>
    <dbReference type="NCBI Taxonomy" id="314031"/>
    <lineage>
        <taxon>Eukaryota</taxon>
        <taxon>Fungi</taxon>
        <taxon>Dikarya</taxon>
        <taxon>Ascomycota</taxon>
        <taxon>Pezizomycotina</taxon>
        <taxon>Sordariomycetes</taxon>
        <taxon>Sordariomycetidae</taxon>
        <taxon>Sordariales</taxon>
        <taxon>Lasiosphaeriaceae</taxon>
        <taxon>Cercophora</taxon>
    </lineage>
</organism>
<dbReference type="EMBL" id="JAUEPO010000001">
    <property type="protein sequence ID" value="KAK3335441.1"/>
    <property type="molecule type" value="Genomic_DNA"/>
</dbReference>
<dbReference type="Proteomes" id="UP001286456">
    <property type="component" value="Unassembled WGS sequence"/>
</dbReference>
<evidence type="ECO:0000313" key="1">
    <source>
        <dbReference type="EMBL" id="KAK3335441.1"/>
    </source>
</evidence>
<evidence type="ECO:0000313" key="2">
    <source>
        <dbReference type="Proteomes" id="UP001286456"/>
    </source>
</evidence>
<protein>
    <submittedName>
        <fullName evidence="1">Uncharacterized protein</fullName>
    </submittedName>
</protein>
<name>A0AAE0J204_9PEZI</name>
<keyword evidence="2" id="KW-1185">Reference proteome</keyword>
<sequence length="240" mass="27282">MPLNSTPPSWQECVASSLTAGGWAPQHPDRPCRCAATMRMQSNRDNYTILSSKHDRKLRQNATMHNSRLSTVEVQHLYIYLENRLSSPQLCRMKNCVTSLCCSFPGHIWGQLLTYYGTSPLFSPANTHFAHLRRGTPRRIQYFMTPCSRNQKGVPSRARSQRWPIVEVKASKTNKREIRNHPRLSTPLPALPTYQPIRSCRQLISHIRKGHRLVREREPACCRLALPPCPSALAVTASTA</sequence>